<name>A0ABX8F2Q2_9PSED</name>
<dbReference type="EMBL" id="CP075566">
    <property type="protein sequence ID" value="QVW25646.1"/>
    <property type="molecule type" value="Genomic_DNA"/>
</dbReference>
<protein>
    <submittedName>
        <fullName evidence="1">Uncharacterized protein</fullName>
    </submittedName>
</protein>
<evidence type="ECO:0000313" key="2">
    <source>
        <dbReference type="Proteomes" id="UP000681155"/>
    </source>
</evidence>
<accession>A0ABX8F2Q2</accession>
<reference evidence="1 2" key="1">
    <citation type="submission" date="2021-05" db="EMBL/GenBank/DDBJ databases">
        <title>Complete genome of the cytokinin-producing biocontrol strain Pseudomonas fluorescens G20-18.</title>
        <authorList>
            <person name="Nielsen T.K."/>
            <person name="Mekureyaw M.F."/>
            <person name="Hansen L.H."/>
            <person name="Nicolaisen M.H."/>
            <person name="Roitsch T.G."/>
            <person name="Hennessy R.C."/>
        </authorList>
    </citation>
    <scope>NUCLEOTIDE SEQUENCE [LARGE SCALE GENOMIC DNA]</scope>
    <source>
        <strain evidence="1 2">G20-18</strain>
    </source>
</reference>
<dbReference type="Proteomes" id="UP000681155">
    <property type="component" value="Chromosome"/>
</dbReference>
<sequence length="178" mass="19793">MRASTLNNYRERTAWLRKVKAGETRVDHKNYKYVASIKEFCKMKGDSFAIIAYNSLKSAASHGEVGDDRNDICWQEFKLLFSQVKDVVDISIVSVAPVLPNAHVLAELALLDAHICSMAYIELLCFLSSLAGTITTNPNLAADRVRIQLEISKAKFKSVISHASNYDGAKPCLTLIKK</sequence>
<evidence type="ECO:0000313" key="1">
    <source>
        <dbReference type="EMBL" id="QVW25646.1"/>
    </source>
</evidence>
<gene>
    <name evidence="1" type="ORF">KJF94_08900</name>
</gene>
<organism evidence="1 2">
    <name type="scientific">Pseudomonas hormoni</name>
    <dbReference type="NCBI Taxonomy" id="3093767"/>
    <lineage>
        <taxon>Bacteria</taxon>
        <taxon>Pseudomonadati</taxon>
        <taxon>Pseudomonadota</taxon>
        <taxon>Gammaproteobacteria</taxon>
        <taxon>Pseudomonadales</taxon>
        <taxon>Pseudomonadaceae</taxon>
        <taxon>Pseudomonas</taxon>
    </lineage>
</organism>
<proteinExistence type="predicted"/>
<keyword evidence="2" id="KW-1185">Reference proteome</keyword>
<dbReference type="RefSeq" id="WP_214382674.1">
    <property type="nucleotide sequence ID" value="NZ_CP075566.1"/>
</dbReference>